<keyword evidence="3" id="KW-1185">Reference proteome</keyword>
<gene>
    <name evidence="2" type="ORF">MasN3_05980</name>
</gene>
<evidence type="ECO:0008006" key="4">
    <source>
        <dbReference type="Google" id="ProtNLM"/>
    </source>
</evidence>
<feature type="signal peptide" evidence="1">
    <location>
        <begin position="1"/>
        <end position="20"/>
    </location>
</feature>
<keyword evidence="1" id="KW-0732">Signal</keyword>
<feature type="chain" id="PRO_5046100599" description="DUF3617 domain-containing protein" evidence="1">
    <location>
        <begin position="21"/>
        <end position="129"/>
    </location>
</feature>
<proteinExistence type="predicted"/>
<dbReference type="EMBL" id="AP026966">
    <property type="protein sequence ID" value="BDT57104.1"/>
    <property type="molecule type" value="Genomic_DNA"/>
</dbReference>
<protein>
    <recommendedName>
        <fullName evidence="4">DUF3617 domain-containing protein</fullName>
    </recommendedName>
</protein>
<evidence type="ECO:0000313" key="3">
    <source>
        <dbReference type="Proteomes" id="UP001163336"/>
    </source>
</evidence>
<evidence type="ECO:0000313" key="2">
    <source>
        <dbReference type="EMBL" id="BDT57104.1"/>
    </source>
</evidence>
<dbReference type="Proteomes" id="UP001163336">
    <property type="component" value="Chromosome"/>
</dbReference>
<organism evidence="2 3">
    <name type="scientific">Massilia varians</name>
    <dbReference type="NCBI Taxonomy" id="457921"/>
    <lineage>
        <taxon>Bacteria</taxon>
        <taxon>Pseudomonadati</taxon>
        <taxon>Pseudomonadota</taxon>
        <taxon>Betaproteobacteria</taxon>
        <taxon>Burkholderiales</taxon>
        <taxon>Oxalobacteraceae</taxon>
        <taxon>Telluria group</taxon>
        <taxon>Massilia</taxon>
    </lineage>
</organism>
<reference evidence="2" key="1">
    <citation type="submission" date="2022-11" db="EMBL/GenBank/DDBJ databases">
        <title>Isolation and characterization of PLA-degrading bacterium Massilia sp. from Antarctic soil.</title>
        <authorList>
            <person name="Sato K."/>
            <person name="Gomez-Fuentes C."/>
            <person name="Ahmad S.A."/>
            <person name="Zulkharnain A."/>
        </authorList>
    </citation>
    <scope>NUCLEOTIDE SEQUENCE</scope>
    <source>
        <strain evidence="2">N-3</strain>
    </source>
</reference>
<evidence type="ECO:0000256" key="1">
    <source>
        <dbReference type="SAM" id="SignalP"/>
    </source>
</evidence>
<accession>A0ABN6T8N0</accession>
<name>A0ABN6T8N0_9BURK</name>
<sequence>MRKIAMTVVATCGLVSLTFAADSLGTWQPLQEGRYKIFSGETVAYGEAPTAKDRKLSIVVKGQAAKEIFDSIGSDARDICSSEKGDRERNRGGVQCMYKAKDASSPGKGYRCWIGVDLTSGQGAPTVSC</sequence>
<dbReference type="RefSeq" id="WP_281912211.1">
    <property type="nucleotide sequence ID" value="NZ_AP026966.1"/>
</dbReference>